<keyword evidence="11" id="KW-1185">Reference proteome</keyword>
<dbReference type="InterPro" id="IPR000917">
    <property type="entry name" value="Sulfatase_N"/>
</dbReference>
<accession>A0AAQ3LFF1</accession>
<evidence type="ECO:0000256" key="3">
    <source>
        <dbReference type="ARBA" id="ARBA00022723"/>
    </source>
</evidence>
<dbReference type="CDD" id="cd16030">
    <property type="entry name" value="iduronate-2-sulfatase"/>
    <property type="match status" value="1"/>
</dbReference>
<dbReference type="PROSITE" id="PS00523">
    <property type="entry name" value="SULFATASE_1"/>
    <property type="match status" value="1"/>
</dbReference>
<gene>
    <name evidence="10" type="ORF">RZN69_20535</name>
</gene>
<dbReference type="InterPro" id="IPR035874">
    <property type="entry name" value="IDS"/>
</dbReference>
<evidence type="ECO:0000313" key="10">
    <source>
        <dbReference type="EMBL" id="WOO41014.1"/>
    </source>
</evidence>
<dbReference type="InterPro" id="IPR017850">
    <property type="entry name" value="Alkaline_phosphatase_core_sf"/>
</dbReference>
<evidence type="ECO:0000313" key="11">
    <source>
        <dbReference type="Proteomes" id="UP001304300"/>
    </source>
</evidence>
<dbReference type="GO" id="GO:0005737">
    <property type="term" value="C:cytoplasm"/>
    <property type="evidence" value="ECO:0007669"/>
    <property type="project" value="TreeGrafter"/>
</dbReference>
<evidence type="ECO:0000256" key="7">
    <source>
        <dbReference type="SAM" id="MobiDB-lite"/>
    </source>
</evidence>
<dbReference type="RefSeq" id="WP_317833335.1">
    <property type="nucleotide sequence ID" value="NZ_CP136920.1"/>
</dbReference>
<dbReference type="InterPro" id="IPR024607">
    <property type="entry name" value="Sulfatase_CS"/>
</dbReference>
<dbReference type="GO" id="GO:0004423">
    <property type="term" value="F:iduronate-2-sulfatase activity"/>
    <property type="evidence" value="ECO:0007669"/>
    <property type="project" value="InterPro"/>
</dbReference>
<evidence type="ECO:0000256" key="8">
    <source>
        <dbReference type="SAM" id="SignalP"/>
    </source>
</evidence>
<evidence type="ECO:0000256" key="1">
    <source>
        <dbReference type="ARBA" id="ARBA00001913"/>
    </source>
</evidence>
<feature type="region of interest" description="Disordered" evidence="7">
    <location>
        <begin position="178"/>
        <end position="198"/>
    </location>
</feature>
<dbReference type="Pfam" id="PF00884">
    <property type="entry name" value="Sulfatase"/>
    <property type="match status" value="1"/>
</dbReference>
<dbReference type="PROSITE" id="PS51257">
    <property type="entry name" value="PROKAR_LIPOPROTEIN"/>
    <property type="match status" value="1"/>
</dbReference>
<sequence>MNSQKILFFIFLISNAVFSCLHAEDDSRPNILFIAIDDLKPMLGCYGDNIVQSPEIDRLAAQGTVFLNNQCQAPICGPSRASLLTGLRQDTTQVYDLKTKMRDVHPDILTLPEYFKNNGYETVGMGKIFDGRCVDNRKFQDKPSWSTPFTYHYGKLPSAAGFVNPKTVQWIKSQKDSKGDSIPVWSVKGIPPTEGTEDVPDNAYSDGAMADAAVEWIEAFAMVDQPFFLAVGFNKPHLPFIAPKKYWDLYKCDQFEIAEYQKVPDGTPDFTLQPGYEIRGRYDVPRKGPFSEALQLELIHGYYACVSYIDAQIGKILDALQTSGVADNTVIVLWGDHGWHLGDHSMWCKHSLYEQAARSPLVIVAPGQRAKGASVASPTEFIDIFPTLCELAGLDIPEQLEGVSLKPLLDYSNQKVRDVAMTQYFRTHDGKRLSGYSFRDERYRYTEWREILGATSKGDGPVVAVELYDYQVDPLETKNFAEVPAYGIIRDRMESAAAETLAQYGINAFTDSP</sequence>
<feature type="signal peptide" evidence="8">
    <location>
        <begin position="1"/>
        <end position="23"/>
    </location>
</feature>
<dbReference type="PANTHER" id="PTHR45953">
    <property type="entry name" value="IDURONATE 2-SULFATASE"/>
    <property type="match status" value="1"/>
</dbReference>
<dbReference type="AlphaFoldDB" id="A0AAQ3LFF1"/>
<evidence type="ECO:0000259" key="9">
    <source>
        <dbReference type="Pfam" id="PF00884"/>
    </source>
</evidence>
<keyword evidence="4 8" id="KW-0732">Signal</keyword>
<feature type="domain" description="Sulfatase N-terminal" evidence="9">
    <location>
        <begin position="29"/>
        <end position="393"/>
    </location>
</feature>
<keyword evidence="5" id="KW-0378">Hydrolase</keyword>
<dbReference type="GO" id="GO:0046872">
    <property type="term" value="F:metal ion binding"/>
    <property type="evidence" value="ECO:0007669"/>
    <property type="project" value="UniProtKB-KW"/>
</dbReference>
<comment type="similarity">
    <text evidence="2">Belongs to the sulfatase family.</text>
</comment>
<reference evidence="10 11" key="1">
    <citation type="submission" date="2023-10" db="EMBL/GenBank/DDBJ databases">
        <title>Rubellicoccus peritrichatus gen. nov., sp. nov., isolated from an algae of coral reef tank.</title>
        <authorList>
            <person name="Luo J."/>
        </authorList>
    </citation>
    <scope>NUCLEOTIDE SEQUENCE [LARGE SCALE GENOMIC DNA]</scope>
    <source>
        <strain evidence="10 11">CR14</strain>
    </source>
</reference>
<proteinExistence type="inferred from homology"/>
<comment type="cofactor">
    <cofactor evidence="1">
        <name>Ca(2+)</name>
        <dbReference type="ChEBI" id="CHEBI:29108"/>
    </cofactor>
</comment>
<dbReference type="SUPFAM" id="SSF53649">
    <property type="entry name" value="Alkaline phosphatase-like"/>
    <property type="match status" value="1"/>
</dbReference>
<protein>
    <submittedName>
        <fullName evidence="10">Sulfatase</fullName>
    </submittedName>
</protein>
<keyword evidence="6" id="KW-0106">Calcium</keyword>
<dbReference type="KEGG" id="puo:RZN69_20535"/>
<dbReference type="Gene3D" id="3.40.720.10">
    <property type="entry name" value="Alkaline Phosphatase, subunit A"/>
    <property type="match status" value="1"/>
</dbReference>
<name>A0AAQ3LFF1_9BACT</name>
<evidence type="ECO:0000256" key="2">
    <source>
        <dbReference type="ARBA" id="ARBA00008779"/>
    </source>
</evidence>
<evidence type="ECO:0000256" key="6">
    <source>
        <dbReference type="ARBA" id="ARBA00022837"/>
    </source>
</evidence>
<evidence type="ECO:0000256" key="5">
    <source>
        <dbReference type="ARBA" id="ARBA00022801"/>
    </source>
</evidence>
<keyword evidence="3" id="KW-0479">Metal-binding</keyword>
<dbReference type="EMBL" id="CP136920">
    <property type="protein sequence ID" value="WOO41014.1"/>
    <property type="molecule type" value="Genomic_DNA"/>
</dbReference>
<organism evidence="10 11">
    <name type="scientific">Rubellicoccus peritrichatus</name>
    <dbReference type="NCBI Taxonomy" id="3080537"/>
    <lineage>
        <taxon>Bacteria</taxon>
        <taxon>Pseudomonadati</taxon>
        <taxon>Verrucomicrobiota</taxon>
        <taxon>Opitutia</taxon>
        <taxon>Puniceicoccales</taxon>
        <taxon>Cerasicoccaceae</taxon>
        <taxon>Rubellicoccus</taxon>
    </lineage>
</organism>
<evidence type="ECO:0000256" key="4">
    <source>
        <dbReference type="ARBA" id="ARBA00022729"/>
    </source>
</evidence>
<dbReference type="PANTHER" id="PTHR45953:SF1">
    <property type="entry name" value="IDURONATE 2-SULFATASE"/>
    <property type="match status" value="1"/>
</dbReference>
<feature type="chain" id="PRO_5043047999" evidence="8">
    <location>
        <begin position="24"/>
        <end position="513"/>
    </location>
</feature>
<dbReference type="Proteomes" id="UP001304300">
    <property type="component" value="Chromosome"/>
</dbReference>